<evidence type="ECO:0000313" key="2">
    <source>
        <dbReference type="Proteomes" id="UP001151760"/>
    </source>
</evidence>
<gene>
    <name evidence="1" type="ORF">Tco_0925774</name>
</gene>
<protein>
    <submittedName>
        <fullName evidence="1">Uncharacterized protein</fullName>
    </submittedName>
</protein>
<organism evidence="1 2">
    <name type="scientific">Tanacetum coccineum</name>
    <dbReference type="NCBI Taxonomy" id="301880"/>
    <lineage>
        <taxon>Eukaryota</taxon>
        <taxon>Viridiplantae</taxon>
        <taxon>Streptophyta</taxon>
        <taxon>Embryophyta</taxon>
        <taxon>Tracheophyta</taxon>
        <taxon>Spermatophyta</taxon>
        <taxon>Magnoliopsida</taxon>
        <taxon>eudicotyledons</taxon>
        <taxon>Gunneridae</taxon>
        <taxon>Pentapetalae</taxon>
        <taxon>asterids</taxon>
        <taxon>campanulids</taxon>
        <taxon>Asterales</taxon>
        <taxon>Asteraceae</taxon>
        <taxon>Asteroideae</taxon>
        <taxon>Anthemideae</taxon>
        <taxon>Anthemidinae</taxon>
        <taxon>Tanacetum</taxon>
    </lineage>
</organism>
<sequence>MVEPTASRLLILVFPIMMLYGERHFVIANSISTVLLLPSLPIVTRRSITLGGAPEGIAALLILKYAPELLCQLAHTFLKLQVDQDAPSPNIEVAHMGNDRTLVLFNSEDTSNQIPHHSDVIHTIVPPDHQVSEHNSKWTKDHPLENIIGDLDRPVSTRLQIHEQALFYYYDAFSHQSNLRTTMTHYTQACGLKRNARGTS</sequence>
<reference evidence="1" key="1">
    <citation type="journal article" date="2022" name="Int. J. Mol. Sci.">
        <title>Draft Genome of Tanacetum Coccineum: Genomic Comparison of Closely Related Tanacetum-Family Plants.</title>
        <authorList>
            <person name="Yamashiro T."/>
            <person name="Shiraishi A."/>
            <person name="Nakayama K."/>
            <person name="Satake H."/>
        </authorList>
    </citation>
    <scope>NUCLEOTIDE SEQUENCE</scope>
</reference>
<proteinExistence type="predicted"/>
<accession>A0ABQ5D7T3</accession>
<comment type="caution">
    <text evidence="1">The sequence shown here is derived from an EMBL/GenBank/DDBJ whole genome shotgun (WGS) entry which is preliminary data.</text>
</comment>
<dbReference type="Proteomes" id="UP001151760">
    <property type="component" value="Unassembled WGS sequence"/>
</dbReference>
<evidence type="ECO:0000313" key="1">
    <source>
        <dbReference type="EMBL" id="GJT35355.1"/>
    </source>
</evidence>
<dbReference type="EMBL" id="BQNB010015044">
    <property type="protein sequence ID" value="GJT35355.1"/>
    <property type="molecule type" value="Genomic_DNA"/>
</dbReference>
<keyword evidence="2" id="KW-1185">Reference proteome</keyword>
<name>A0ABQ5D7T3_9ASTR</name>
<reference evidence="1" key="2">
    <citation type="submission" date="2022-01" db="EMBL/GenBank/DDBJ databases">
        <authorList>
            <person name="Yamashiro T."/>
            <person name="Shiraishi A."/>
            <person name="Satake H."/>
            <person name="Nakayama K."/>
        </authorList>
    </citation>
    <scope>NUCLEOTIDE SEQUENCE</scope>
</reference>